<dbReference type="Pfam" id="PF26034">
    <property type="entry name" value="PHAT_SMAUG"/>
    <property type="match status" value="1"/>
</dbReference>
<feature type="domain" description="RNA-binding protein vts1-like alpha-helical" evidence="2">
    <location>
        <begin position="5"/>
        <end position="49"/>
    </location>
</feature>
<feature type="domain" description="SMAUG/ZCCHC2-like PHAT" evidence="3">
    <location>
        <begin position="54"/>
        <end position="160"/>
    </location>
</feature>
<evidence type="ECO:0000259" key="3">
    <source>
        <dbReference type="Pfam" id="PF26034"/>
    </source>
</evidence>
<feature type="compositionally biased region" description="Low complexity" evidence="1">
    <location>
        <begin position="444"/>
        <end position="463"/>
    </location>
</feature>
<feature type="compositionally biased region" description="Low complexity" evidence="1">
    <location>
        <begin position="216"/>
        <end position="225"/>
    </location>
</feature>
<evidence type="ECO:0000313" key="4">
    <source>
        <dbReference type="EnsemblMetazoa" id="AAEL014622-PE"/>
    </source>
</evidence>
<feature type="compositionally biased region" description="Polar residues" evidence="1">
    <location>
        <begin position="481"/>
        <end position="491"/>
    </location>
</feature>
<feature type="region of interest" description="Disordered" evidence="1">
    <location>
        <begin position="164"/>
        <end position="257"/>
    </location>
</feature>
<feature type="compositionally biased region" description="Low complexity" evidence="1">
    <location>
        <begin position="322"/>
        <end position="334"/>
    </location>
</feature>
<feature type="compositionally biased region" description="Basic and acidic residues" evidence="1">
    <location>
        <begin position="377"/>
        <end position="386"/>
    </location>
</feature>
<dbReference type="PANTHER" id="PTHR16195:SF16">
    <property type="entry name" value="ZINC FINGER CCHC DOMAIN-CONTAINING PROTEIN 14"/>
    <property type="match status" value="1"/>
</dbReference>
<dbReference type="Proteomes" id="UP000008820">
    <property type="component" value="Chromosome 2"/>
</dbReference>
<evidence type="ECO:0000259" key="2">
    <source>
        <dbReference type="Pfam" id="PF25479"/>
    </source>
</evidence>
<protein>
    <submittedName>
        <fullName evidence="4">Uncharacterized protein</fullName>
    </submittedName>
</protein>
<dbReference type="InterPro" id="IPR057327">
    <property type="entry name" value="Vts1_dom"/>
</dbReference>
<dbReference type="EnsemblMetazoa" id="AAEL014622-RE">
    <property type="protein sequence ID" value="AAEL014622-PE"/>
    <property type="gene ID" value="AAEL014622"/>
</dbReference>
<proteinExistence type="predicted"/>
<evidence type="ECO:0000256" key="1">
    <source>
        <dbReference type="SAM" id="MobiDB-lite"/>
    </source>
</evidence>
<keyword evidence="5" id="KW-1185">Reference proteome</keyword>
<feature type="compositionally biased region" description="Low complexity" evidence="1">
    <location>
        <begin position="557"/>
        <end position="573"/>
    </location>
</feature>
<sequence length="585" mass="65477">MINTKDEVVNWFKELQSYNRIDTMCTLLNMCLPFELRFLGTCLEELGRRDAQELRGIELRVNNPQEFISDIASCQSGEPTDRKNRRKMAMFLALIRACNHTCVNELFKTLEGWGNRDFARLFDEDVLQELLLVYTMATNHPVFSFEQRMKCGDIFNKLKSCELKTSSGGGGHHPHHPHQQETDSLSNATPPPPNSAGTPLGMGPGSAQTQPPQPHPIASQQQPIPMQIPLPPQQAVPPPPTQQQQQVSLPIPGFPQAPMAQMMTADGSMPAHMTVEGLQQIQMQIPQDFTMPPPTTVPPHWALRNSVFQVGLDTSFPPPSSSPHLSNPSSPIHSRTASPTRIPTSSVQHRISRNQQPTPSEQQQQQRQHQPPQHMHPPQDHRDQRESQQQQAQQQQQPMKSVEESLLLDQTTAMTQLQQLRNGYRPSHNTLPRQSNKQSYVNQIQYHHQQQQQAHQQQQQQQQSNFHGNPNPGLGIAYPMNNLSLIDLTQKSSSDSGSSAGDMSPPETPGLNTAPAANNIGGLIRSRSSNLGRINGRPDKQQQQLGSSVIYNPTVAQQQQSQQQQQQVQTQPQFVGGSNDIMQWK</sequence>
<feature type="compositionally biased region" description="Low complexity" evidence="1">
    <location>
        <begin position="388"/>
        <end position="397"/>
    </location>
</feature>
<feature type="compositionally biased region" description="Polar residues" evidence="1">
    <location>
        <begin position="541"/>
        <end position="556"/>
    </location>
</feature>
<feature type="compositionally biased region" description="Pro residues" evidence="1">
    <location>
        <begin position="226"/>
        <end position="241"/>
    </location>
</feature>
<dbReference type="OrthoDB" id="6361509at2759"/>
<dbReference type="AlphaFoldDB" id="A0A6I8TG94"/>
<feature type="compositionally biased region" description="Low complexity" evidence="1">
    <location>
        <begin position="355"/>
        <end position="373"/>
    </location>
</feature>
<organism evidence="4 5">
    <name type="scientific">Aedes aegypti</name>
    <name type="common">Yellowfever mosquito</name>
    <name type="synonym">Culex aegypti</name>
    <dbReference type="NCBI Taxonomy" id="7159"/>
    <lineage>
        <taxon>Eukaryota</taxon>
        <taxon>Metazoa</taxon>
        <taxon>Ecdysozoa</taxon>
        <taxon>Arthropoda</taxon>
        <taxon>Hexapoda</taxon>
        <taxon>Insecta</taxon>
        <taxon>Pterygota</taxon>
        <taxon>Neoptera</taxon>
        <taxon>Endopterygota</taxon>
        <taxon>Diptera</taxon>
        <taxon>Nematocera</taxon>
        <taxon>Culicoidea</taxon>
        <taxon>Culicidae</taxon>
        <taxon>Culicinae</taxon>
        <taxon>Aedini</taxon>
        <taxon>Aedes</taxon>
        <taxon>Stegomyia</taxon>
    </lineage>
</organism>
<evidence type="ECO:0000313" key="5">
    <source>
        <dbReference type="Proteomes" id="UP000008820"/>
    </source>
</evidence>
<feature type="compositionally biased region" description="Low complexity" evidence="1">
    <location>
        <begin position="242"/>
        <end position="251"/>
    </location>
</feature>
<feature type="compositionally biased region" description="Polar residues" evidence="1">
    <location>
        <begin position="335"/>
        <end position="349"/>
    </location>
</feature>
<reference evidence="4" key="2">
    <citation type="submission" date="2020-05" db="UniProtKB">
        <authorList>
            <consortium name="EnsemblMetazoa"/>
        </authorList>
    </citation>
    <scope>IDENTIFICATION</scope>
    <source>
        <strain evidence="4">LVP_AGWG</strain>
    </source>
</reference>
<gene>
    <name evidence="4" type="primary">5579235</name>
</gene>
<feature type="compositionally biased region" description="Low complexity" evidence="1">
    <location>
        <begin position="492"/>
        <end position="504"/>
    </location>
</feature>
<dbReference type="InterPro" id="IPR058599">
    <property type="entry name" value="PHAT_Smg/ZCCHC2-like"/>
</dbReference>
<name>A0A6I8TG94_AEDAE</name>
<dbReference type="Pfam" id="PF25479">
    <property type="entry name" value="Vts1"/>
    <property type="match status" value="1"/>
</dbReference>
<accession>A0A6I8TG94</accession>
<reference evidence="4 5" key="1">
    <citation type="submission" date="2017-06" db="EMBL/GenBank/DDBJ databases">
        <title>Aedes aegypti genome working group (AGWG) sequencing and assembly.</title>
        <authorList>
            <consortium name="Aedes aegypti Genome Working Group (AGWG)"/>
            <person name="Matthews B.J."/>
        </authorList>
    </citation>
    <scope>NUCLEOTIDE SEQUENCE [LARGE SCALE GENOMIC DNA]</scope>
    <source>
        <strain evidence="4 5">LVP_AGWG</strain>
    </source>
</reference>
<dbReference type="PANTHER" id="PTHR16195">
    <property type="entry name" value="ZINC FINGER CCHC DOMAIN CONTAINING PROTEIN"/>
    <property type="match status" value="1"/>
</dbReference>
<dbReference type="InterPro" id="IPR042344">
    <property type="entry name" value="ZCCHC14"/>
</dbReference>
<feature type="region of interest" description="Disordered" evidence="1">
    <location>
        <begin position="312"/>
        <end position="402"/>
    </location>
</feature>
<feature type="region of interest" description="Disordered" evidence="1">
    <location>
        <begin position="444"/>
        <end position="585"/>
    </location>
</feature>